<comment type="pathway">
    <text evidence="1">Cofactor biosynthesis; adenosylcobalamin biosynthesis.</text>
</comment>
<dbReference type="PROSITE" id="PS00839">
    <property type="entry name" value="SUMT_1"/>
    <property type="match status" value="1"/>
</dbReference>
<keyword evidence="3" id="KW-0169">Cobalamin biosynthesis</keyword>
<accession>F5YLC0</accession>
<dbReference type="InterPro" id="IPR006362">
    <property type="entry name" value="Cbl_synth_CobM/CibF"/>
</dbReference>
<evidence type="ECO:0000256" key="1">
    <source>
        <dbReference type="ARBA" id="ARBA00004953"/>
    </source>
</evidence>
<dbReference type="AlphaFoldDB" id="F5YLC0"/>
<evidence type="ECO:0000313" key="8">
    <source>
        <dbReference type="EMBL" id="AEF86770.1"/>
    </source>
</evidence>
<dbReference type="Proteomes" id="UP000009223">
    <property type="component" value="Chromosome"/>
</dbReference>
<dbReference type="EC" id="2.1.1.133" evidence="8"/>
<keyword evidence="6" id="KW-0949">S-adenosyl-L-methionine</keyword>
<evidence type="ECO:0000256" key="5">
    <source>
        <dbReference type="ARBA" id="ARBA00022679"/>
    </source>
</evidence>
<gene>
    <name evidence="8" type="primary">cobM</name>
    <name evidence="8" type="ordered locus">TREPR_0521</name>
</gene>
<comment type="similarity">
    <text evidence="2">Belongs to the precorrin methyltransferase family.</text>
</comment>
<dbReference type="PANTHER" id="PTHR45790">
    <property type="entry name" value="SIROHEME SYNTHASE-RELATED"/>
    <property type="match status" value="1"/>
</dbReference>
<dbReference type="UniPathway" id="UPA00148"/>
<keyword evidence="9" id="KW-1185">Reference proteome</keyword>
<protein>
    <submittedName>
        <fullName evidence="8">Precorrin-4 C(11)-methyltransferase</fullName>
        <ecNumber evidence="8">2.1.1.133</ecNumber>
    </submittedName>
</protein>
<dbReference type="InterPro" id="IPR035996">
    <property type="entry name" value="4pyrrol_Methylase_sf"/>
</dbReference>
<keyword evidence="5 8" id="KW-0808">Transferase</keyword>
<dbReference type="GO" id="GO:0009236">
    <property type="term" value="P:cobalamin biosynthetic process"/>
    <property type="evidence" value="ECO:0007669"/>
    <property type="project" value="UniProtKB-UniPathway"/>
</dbReference>
<evidence type="ECO:0000259" key="7">
    <source>
        <dbReference type="Pfam" id="PF00590"/>
    </source>
</evidence>
<dbReference type="Gene3D" id="3.40.1010.10">
    <property type="entry name" value="Cobalt-precorrin-4 Transmethylase, Domain 1"/>
    <property type="match status" value="1"/>
</dbReference>
<dbReference type="InterPro" id="IPR050161">
    <property type="entry name" value="Siro_Cobalamin_biosynth"/>
</dbReference>
<reference evidence="9" key="1">
    <citation type="submission" date="2009-12" db="EMBL/GenBank/DDBJ databases">
        <title>Complete sequence of Treponema primitia strain ZAS-2.</title>
        <authorList>
            <person name="Tetu S.G."/>
            <person name="Matson E."/>
            <person name="Ren Q."/>
            <person name="Seshadri R."/>
            <person name="Elbourne L."/>
            <person name="Hassan K.A."/>
            <person name="Durkin A."/>
            <person name="Radune D."/>
            <person name="Mohamoud Y."/>
            <person name="Shay R."/>
            <person name="Jin S."/>
            <person name="Zhang X."/>
            <person name="Lucey K."/>
            <person name="Ballor N.R."/>
            <person name="Ottesen E."/>
            <person name="Rosenthal R."/>
            <person name="Allen A."/>
            <person name="Leadbetter J.R."/>
            <person name="Paulsen I.T."/>
        </authorList>
    </citation>
    <scope>NUCLEOTIDE SEQUENCE [LARGE SCALE GENOMIC DNA]</scope>
    <source>
        <strain evidence="9">ATCC BAA-887 / DSM 12427 / ZAS-2</strain>
    </source>
</reference>
<dbReference type="InterPro" id="IPR003043">
    <property type="entry name" value="Uropor_MeTrfase_CS"/>
</dbReference>
<dbReference type="eggNOG" id="COG2875">
    <property type="taxonomic scope" value="Bacteria"/>
</dbReference>
<keyword evidence="4 8" id="KW-0489">Methyltransferase</keyword>
<dbReference type="GO" id="GO:0046026">
    <property type="term" value="F:precorrin-4 C11-methyltransferase activity"/>
    <property type="evidence" value="ECO:0007669"/>
    <property type="project" value="UniProtKB-EC"/>
</dbReference>
<dbReference type="GO" id="GO:0032259">
    <property type="term" value="P:methylation"/>
    <property type="evidence" value="ECO:0007669"/>
    <property type="project" value="UniProtKB-KW"/>
</dbReference>
<dbReference type="Gene3D" id="3.30.950.10">
    <property type="entry name" value="Methyltransferase, Cobalt-precorrin-4 Transmethylase, Domain 2"/>
    <property type="match status" value="1"/>
</dbReference>
<dbReference type="KEGG" id="tpi:TREPR_0521"/>
<evidence type="ECO:0000256" key="3">
    <source>
        <dbReference type="ARBA" id="ARBA00022573"/>
    </source>
</evidence>
<dbReference type="NCBIfam" id="TIGR01465">
    <property type="entry name" value="cobM_cbiF"/>
    <property type="match status" value="1"/>
</dbReference>
<dbReference type="STRING" id="545694.TREPR_0521"/>
<evidence type="ECO:0000256" key="4">
    <source>
        <dbReference type="ARBA" id="ARBA00022603"/>
    </source>
</evidence>
<dbReference type="OrthoDB" id="9815856at2"/>
<dbReference type="InterPro" id="IPR014776">
    <property type="entry name" value="4pyrrole_Mease_sub2"/>
</dbReference>
<evidence type="ECO:0000313" key="9">
    <source>
        <dbReference type="Proteomes" id="UP000009223"/>
    </source>
</evidence>
<name>F5YLC0_TREPZ</name>
<organism evidence="8 9">
    <name type="scientific">Treponema primitia (strain ATCC BAA-887 / DSM 12427 / ZAS-2)</name>
    <dbReference type="NCBI Taxonomy" id="545694"/>
    <lineage>
        <taxon>Bacteria</taxon>
        <taxon>Pseudomonadati</taxon>
        <taxon>Spirochaetota</taxon>
        <taxon>Spirochaetia</taxon>
        <taxon>Spirochaetales</taxon>
        <taxon>Treponemataceae</taxon>
        <taxon>Treponema</taxon>
    </lineage>
</organism>
<evidence type="ECO:0000256" key="6">
    <source>
        <dbReference type="ARBA" id="ARBA00022691"/>
    </source>
</evidence>
<dbReference type="Pfam" id="PF00590">
    <property type="entry name" value="TP_methylase"/>
    <property type="match status" value="1"/>
</dbReference>
<evidence type="ECO:0000256" key="2">
    <source>
        <dbReference type="ARBA" id="ARBA00005879"/>
    </source>
</evidence>
<sequence length="250" mass="26332">MSTVHFVGAGPGAPDLLTLRGRDLLEQAAVVIYAGSLVNPALLDYTKKGSEIHNSAEMTLDEVIAVMTTASEQGKKIVRLHTGDPSLYGAIREQMDRLKALGISYDICPGVSSFCAAAAALEAEYTLPGVSQTLIITRAEGRTAVPEGEKLSALASHGATMVLFLSAGMLDKVSAELIKGGLSPETPAAIVYKASWPEQQILRGTVGTLAKLGAAEKTALVIVGNVLGDEYELSRLYAPDFTTAFREGRP</sequence>
<dbReference type="InterPro" id="IPR014777">
    <property type="entry name" value="4pyrrole_Mease_sub1"/>
</dbReference>
<dbReference type="CDD" id="cd11641">
    <property type="entry name" value="Precorrin-4_C11-MT"/>
    <property type="match status" value="1"/>
</dbReference>
<dbReference type="HOGENOM" id="CLU_011276_7_1_12"/>
<reference evidence="8 9" key="2">
    <citation type="journal article" date="2011" name="ISME J.">
        <title>RNA-seq reveals cooperative metabolic interactions between two termite-gut spirochete species in co-culture.</title>
        <authorList>
            <person name="Rosenthal A.Z."/>
            <person name="Matson E.G."/>
            <person name="Eldar A."/>
            <person name="Leadbetter J.R."/>
        </authorList>
    </citation>
    <scope>NUCLEOTIDE SEQUENCE [LARGE SCALE GENOMIC DNA]</scope>
    <source>
        <strain evidence="9">ATCC BAA-887 / DSM 12427 / ZAS-2</strain>
    </source>
</reference>
<dbReference type="InterPro" id="IPR000878">
    <property type="entry name" value="4pyrrol_Mease"/>
</dbReference>
<feature type="domain" description="Tetrapyrrole methylase" evidence="7">
    <location>
        <begin position="3"/>
        <end position="209"/>
    </location>
</feature>
<proteinExistence type="inferred from homology"/>
<dbReference type="PANTHER" id="PTHR45790:SF4">
    <property type="entry name" value="COBALT-PRECORRIN-4 C(11)-METHYLTRANSFERASE"/>
    <property type="match status" value="1"/>
</dbReference>
<dbReference type="EMBL" id="CP001843">
    <property type="protein sequence ID" value="AEF86770.1"/>
    <property type="molecule type" value="Genomic_DNA"/>
</dbReference>
<dbReference type="RefSeq" id="WP_015709498.1">
    <property type="nucleotide sequence ID" value="NC_015578.1"/>
</dbReference>
<dbReference type="SUPFAM" id="SSF53790">
    <property type="entry name" value="Tetrapyrrole methylase"/>
    <property type="match status" value="1"/>
</dbReference>